<evidence type="ECO:0000313" key="2">
    <source>
        <dbReference type="EMBL" id="GET43493.1"/>
    </source>
</evidence>
<feature type="coiled-coil region" evidence="1">
    <location>
        <begin position="34"/>
        <end position="88"/>
    </location>
</feature>
<accession>A0AAV3XLF2</accession>
<reference evidence="2" key="1">
    <citation type="submission" date="2019-10" db="EMBL/GenBank/DDBJ databases">
        <title>Draft genome sequece of Microseira wollei NIES-4236.</title>
        <authorList>
            <person name="Yamaguchi H."/>
            <person name="Suzuki S."/>
            <person name="Kawachi M."/>
        </authorList>
    </citation>
    <scope>NUCLEOTIDE SEQUENCE</scope>
    <source>
        <strain evidence="2">NIES-4236</strain>
    </source>
</reference>
<name>A0AAV3XLF2_9CYAN</name>
<dbReference type="Pfam" id="PF14559">
    <property type="entry name" value="TPR_19"/>
    <property type="match status" value="1"/>
</dbReference>
<keyword evidence="1" id="KW-0175">Coiled coil</keyword>
<dbReference type="SUPFAM" id="SSF48452">
    <property type="entry name" value="TPR-like"/>
    <property type="match status" value="1"/>
</dbReference>
<evidence type="ECO:0000313" key="3">
    <source>
        <dbReference type="Proteomes" id="UP001050975"/>
    </source>
</evidence>
<comment type="caution">
    <text evidence="2">The sequence shown here is derived from an EMBL/GenBank/DDBJ whole genome shotgun (WGS) entry which is preliminary data.</text>
</comment>
<protein>
    <recommendedName>
        <fullName evidence="4">Cyclic nucleotide-binding protein</fullName>
    </recommendedName>
</protein>
<dbReference type="Proteomes" id="UP001050975">
    <property type="component" value="Unassembled WGS sequence"/>
</dbReference>
<dbReference type="EMBL" id="BLAY01000226">
    <property type="protein sequence ID" value="GET43493.1"/>
    <property type="molecule type" value="Genomic_DNA"/>
</dbReference>
<sequence>MIERVAAAFERKDYREAAQLLKQLLKTSPNNPLVQFYTARLQEVTGKLEAAEKVYRQLLRDTTNPKILTAARQGLQRLETTKKEQRQTAIAQAKAEPGSTELGVLILEPVPPEAKTAAAQNFARIMNIDPYTARLLLQSRGWRLYRTGAIGELKFFGQQLREAKIPCFWVAMGEIQKINVFRVSYFQTAFPQPTVICSDQSDRIGSLTFNWSEVSHRVDGLLPIFEEVVDLDYRKKLQRKVQTQDYAQFCDLHLPSRRSILRLYDSGYQFQNGIHLTPEPDKDTIRRNWNRLLEFLNHQLPNTKVWSDFTPFAETALDQTELLDRIKSHMHLFRRTESHWDPAFQLYSGLVFLKNLPVPGNG</sequence>
<dbReference type="RefSeq" id="WP_226592351.1">
    <property type="nucleotide sequence ID" value="NZ_BLAY01000226.1"/>
</dbReference>
<dbReference type="Gene3D" id="1.25.40.10">
    <property type="entry name" value="Tetratricopeptide repeat domain"/>
    <property type="match status" value="1"/>
</dbReference>
<dbReference type="AlphaFoldDB" id="A0AAV3XLF2"/>
<keyword evidence="3" id="KW-1185">Reference proteome</keyword>
<dbReference type="InterPro" id="IPR011990">
    <property type="entry name" value="TPR-like_helical_dom_sf"/>
</dbReference>
<evidence type="ECO:0000256" key="1">
    <source>
        <dbReference type="SAM" id="Coils"/>
    </source>
</evidence>
<evidence type="ECO:0008006" key="4">
    <source>
        <dbReference type="Google" id="ProtNLM"/>
    </source>
</evidence>
<proteinExistence type="predicted"/>
<organism evidence="2 3">
    <name type="scientific">Microseira wollei NIES-4236</name>
    <dbReference type="NCBI Taxonomy" id="2530354"/>
    <lineage>
        <taxon>Bacteria</taxon>
        <taxon>Bacillati</taxon>
        <taxon>Cyanobacteriota</taxon>
        <taxon>Cyanophyceae</taxon>
        <taxon>Oscillatoriophycideae</taxon>
        <taxon>Aerosakkonematales</taxon>
        <taxon>Aerosakkonemataceae</taxon>
        <taxon>Microseira</taxon>
    </lineage>
</organism>
<gene>
    <name evidence="2" type="ORF">MiSe_83170</name>
</gene>